<gene>
    <name evidence="2" type="ORF">VC81_02450</name>
</gene>
<feature type="region of interest" description="Disordered" evidence="1">
    <location>
        <begin position="72"/>
        <end position="96"/>
    </location>
</feature>
<comment type="caution">
    <text evidence="2">The sequence shown here is derived from an EMBL/GenBank/DDBJ whole genome shotgun (WGS) entry which is preliminary data.</text>
</comment>
<evidence type="ECO:0008006" key="4">
    <source>
        <dbReference type="Google" id="ProtNLM"/>
    </source>
</evidence>
<dbReference type="InterPro" id="IPR013321">
    <property type="entry name" value="Arc_rbn_hlx_hlx"/>
</dbReference>
<dbReference type="PATRIC" id="fig|216463.3.peg.2304"/>
<dbReference type="OrthoDB" id="2191315at2"/>
<evidence type="ECO:0000313" key="2">
    <source>
        <dbReference type="EMBL" id="KJW13347.1"/>
    </source>
</evidence>
<dbReference type="Pfam" id="PF04221">
    <property type="entry name" value="RelB"/>
    <property type="match status" value="1"/>
</dbReference>
<evidence type="ECO:0000313" key="3">
    <source>
        <dbReference type="Proteomes" id="UP000033491"/>
    </source>
</evidence>
<dbReference type="RefSeq" id="WP_045806574.1">
    <property type="nucleotide sequence ID" value="NZ_JZCR01000006.1"/>
</dbReference>
<accession>A0A0F3RX46</accession>
<name>A0A0F3RX46_9LACO</name>
<reference evidence="2 3" key="1">
    <citation type="submission" date="2015-03" db="EMBL/GenBank/DDBJ databases">
        <authorList>
            <person name="Zheng J."/>
            <person name="Ganezle M."/>
        </authorList>
    </citation>
    <scope>NUCLEOTIDE SEQUENCE [LARGE SCALE GENOMIC DNA]</scope>
    <source>
        <strain evidence="2 3">LP38</strain>
    </source>
</reference>
<dbReference type="Gene3D" id="1.10.1220.10">
    <property type="entry name" value="Met repressor-like"/>
    <property type="match status" value="1"/>
</dbReference>
<sequence length="96" mass="10682">MDAVSKSKKKLQVSIDRELSDEAQTVLDDIGLSPATAITVFYKQLVAQGGLPFELKQSPDQKALLDLQRAAATRPVDDLSNPQKLTEWFDDESQDY</sequence>
<dbReference type="InterPro" id="IPR007337">
    <property type="entry name" value="RelB/DinJ"/>
</dbReference>
<proteinExistence type="predicted"/>
<dbReference type="EMBL" id="JZCR01000006">
    <property type="protein sequence ID" value="KJW13347.1"/>
    <property type="molecule type" value="Genomic_DNA"/>
</dbReference>
<organism evidence="2 3">
    <name type="scientific">Levilactobacillus spicheri</name>
    <dbReference type="NCBI Taxonomy" id="216463"/>
    <lineage>
        <taxon>Bacteria</taxon>
        <taxon>Bacillati</taxon>
        <taxon>Bacillota</taxon>
        <taxon>Bacilli</taxon>
        <taxon>Lactobacillales</taxon>
        <taxon>Lactobacillaceae</taxon>
        <taxon>Levilactobacillus</taxon>
    </lineage>
</organism>
<dbReference type="GO" id="GO:0006355">
    <property type="term" value="P:regulation of DNA-templated transcription"/>
    <property type="evidence" value="ECO:0007669"/>
    <property type="project" value="InterPro"/>
</dbReference>
<evidence type="ECO:0000256" key="1">
    <source>
        <dbReference type="SAM" id="MobiDB-lite"/>
    </source>
</evidence>
<protein>
    <recommendedName>
        <fullName evidence="4">Damage-inducible protein J</fullName>
    </recommendedName>
</protein>
<dbReference type="AlphaFoldDB" id="A0A0F3RX46"/>
<dbReference type="Proteomes" id="UP000033491">
    <property type="component" value="Unassembled WGS sequence"/>
</dbReference>
<dbReference type="STRING" id="216463.VC81_02450"/>
<dbReference type="NCBIfam" id="TIGR02384">
    <property type="entry name" value="RelB_DinJ"/>
    <property type="match status" value="1"/>
</dbReference>